<organism evidence="2 3">
    <name type="scientific">Persicirhabdus sediminis</name>
    <dbReference type="NCBI Taxonomy" id="454144"/>
    <lineage>
        <taxon>Bacteria</taxon>
        <taxon>Pseudomonadati</taxon>
        <taxon>Verrucomicrobiota</taxon>
        <taxon>Verrucomicrobiia</taxon>
        <taxon>Verrucomicrobiales</taxon>
        <taxon>Verrucomicrobiaceae</taxon>
        <taxon>Persicirhabdus</taxon>
    </lineage>
</organism>
<feature type="transmembrane region" description="Helical" evidence="1">
    <location>
        <begin position="127"/>
        <end position="144"/>
    </location>
</feature>
<evidence type="ECO:0000313" key="2">
    <source>
        <dbReference type="EMBL" id="MBK1791266.1"/>
    </source>
</evidence>
<dbReference type="EMBL" id="JAENIM010000039">
    <property type="protein sequence ID" value="MBK1791266.1"/>
    <property type="molecule type" value="Genomic_DNA"/>
</dbReference>
<keyword evidence="1" id="KW-0812">Transmembrane</keyword>
<name>A0A8J7MEM5_9BACT</name>
<evidence type="ECO:0000313" key="3">
    <source>
        <dbReference type="Proteomes" id="UP000624703"/>
    </source>
</evidence>
<dbReference type="AlphaFoldDB" id="A0A8J7MEM5"/>
<protein>
    <recommendedName>
        <fullName evidence="4">HEAT repeat-containing protein</fullName>
    </recommendedName>
</protein>
<comment type="caution">
    <text evidence="2">The sequence shown here is derived from an EMBL/GenBank/DDBJ whole genome shotgun (WGS) entry which is preliminary data.</text>
</comment>
<keyword evidence="1" id="KW-1133">Transmembrane helix</keyword>
<sequence length="514" mass="57572">MIIECPKCKQQFDGTEDLVGKTVECGACDHRFKIKRPEEEADKKVKLYPGEKKAGLERFGRGQTVAAPVNFQTTNYAADVNVSQVGPSSLKHTLMFLTGWGMIILVIVWYVIAHSMGAISDMTNEQRWTFLAFIALLGGGLVVAGSYRRRLIGLICVALTAFAMLALPIVMPANETVVVDTSDFDREIVEREIQLSEDDKMQKYKYEIGYEPVEAAVKNAKVPNSVSAVYMRQVGKYADVIEGYIFSKTGENDRPIIYPRGTGDRDGLMVILQPGITMDDLVDMCSTYGRILEVHEDLRLVDMIVNQSTLRDANRSQLIDVNHPEFYRQNLAALGSLDKLAVMQAIKRLALAPPIRFRDEIRVELNNLLEHPDDDIKVEAINALTQWANEGTNTDMLVMDACRGLIERGKMTSTCMAYLTKHQVNGRQEMLVHLWTQSPVDWQDEMKELGIVAEPELLNVIDQLDDLHLISAATILKSIGTAASLPHLQELVEIKEGHVQKTLQDAIDVIQKRL</sequence>
<dbReference type="RefSeq" id="WP_200311278.1">
    <property type="nucleotide sequence ID" value="NZ_JAENIM010000039.1"/>
</dbReference>
<dbReference type="Proteomes" id="UP000624703">
    <property type="component" value="Unassembled WGS sequence"/>
</dbReference>
<accession>A0A8J7MEM5</accession>
<feature type="transmembrane region" description="Helical" evidence="1">
    <location>
        <begin position="94"/>
        <end position="112"/>
    </location>
</feature>
<keyword evidence="1" id="KW-0472">Membrane</keyword>
<keyword evidence="3" id="KW-1185">Reference proteome</keyword>
<evidence type="ECO:0008006" key="4">
    <source>
        <dbReference type="Google" id="ProtNLM"/>
    </source>
</evidence>
<evidence type="ECO:0000256" key="1">
    <source>
        <dbReference type="SAM" id="Phobius"/>
    </source>
</evidence>
<dbReference type="Gene3D" id="2.20.28.160">
    <property type="match status" value="1"/>
</dbReference>
<feature type="transmembrane region" description="Helical" evidence="1">
    <location>
        <begin position="151"/>
        <end position="171"/>
    </location>
</feature>
<proteinExistence type="predicted"/>
<gene>
    <name evidence="2" type="ORF">JIN82_08885</name>
</gene>
<reference evidence="2" key="1">
    <citation type="submission" date="2021-01" db="EMBL/GenBank/DDBJ databases">
        <title>Modified the classification status of verrucomicrobia.</title>
        <authorList>
            <person name="Feng X."/>
        </authorList>
    </citation>
    <scope>NUCLEOTIDE SEQUENCE</scope>
    <source>
        <strain evidence="2">_KCTC 22039</strain>
    </source>
</reference>